<evidence type="ECO:0000256" key="4">
    <source>
        <dbReference type="ARBA" id="ARBA00022475"/>
    </source>
</evidence>
<dbReference type="InterPro" id="IPR003594">
    <property type="entry name" value="HATPase_dom"/>
</dbReference>
<dbReference type="InterPro" id="IPR036097">
    <property type="entry name" value="HisK_dim/P_sf"/>
</dbReference>
<dbReference type="InterPro" id="IPR003661">
    <property type="entry name" value="HisK_dim/P_dom"/>
</dbReference>
<keyword evidence="10 19" id="KW-0418">Kinase</keyword>
<dbReference type="InterPro" id="IPR029151">
    <property type="entry name" value="Sensor-like_sf"/>
</dbReference>
<organism evidence="19 20">
    <name type="scientific">Trinickia caryophylli</name>
    <name type="common">Paraburkholderia caryophylli</name>
    <dbReference type="NCBI Taxonomy" id="28094"/>
    <lineage>
        <taxon>Bacteria</taxon>
        <taxon>Pseudomonadati</taxon>
        <taxon>Pseudomonadota</taxon>
        <taxon>Betaproteobacteria</taxon>
        <taxon>Burkholderiales</taxon>
        <taxon>Burkholderiaceae</taxon>
        <taxon>Trinickia</taxon>
    </lineage>
</organism>
<keyword evidence="6" id="KW-0597">Phosphoprotein</keyword>
<evidence type="ECO:0000256" key="3">
    <source>
        <dbReference type="ARBA" id="ARBA00012438"/>
    </source>
</evidence>
<comment type="subcellular location">
    <subcellularLocation>
        <location evidence="2">Cell inner membrane</location>
        <topology evidence="2">Multi-pass membrane protein</topology>
    </subcellularLocation>
</comment>
<evidence type="ECO:0000256" key="15">
    <source>
        <dbReference type="ARBA" id="ARBA00073143"/>
    </source>
</evidence>
<keyword evidence="20" id="KW-1185">Reference proteome</keyword>
<dbReference type="Proteomes" id="UP000192911">
    <property type="component" value="Unassembled WGS sequence"/>
</dbReference>
<evidence type="ECO:0000256" key="7">
    <source>
        <dbReference type="ARBA" id="ARBA00022679"/>
    </source>
</evidence>
<evidence type="ECO:0000256" key="6">
    <source>
        <dbReference type="ARBA" id="ARBA00022553"/>
    </source>
</evidence>
<evidence type="ECO:0000256" key="10">
    <source>
        <dbReference type="ARBA" id="ARBA00022777"/>
    </source>
</evidence>
<keyword evidence="16" id="KW-0175">Coiled coil</keyword>
<dbReference type="Pfam" id="PF00512">
    <property type="entry name" value="HisKA"/>
    <property type="match status" value="1"/>
</dbReference>
<dbReference type="SUPFAM" id="SSF55874">
    <property type="entry name" value="ATPase domain of HSP90 chaperone/DNA topoisomerase II/histidine kinase"/>
    <property type="match status" value="1"/>
</dbReference>
<dbReference type="EMBL" id="FXAH01000010">
    <property type="protein sequence ID" value="SMF55031.1"/>
    <property type="molecule type" value="Genomic_DNA"/>
</dbReference>
<feature type="transmembrane region" description="Helical" evidence="17">
    <location>
        <begin position="130"/>
        <end position="152"/>
    </location>
</feature>
<dbReference type="GO" id="GO:0005886">
    <property type="term" value="C:plasma membrane"/>
    <property type="evidence" value="ECO:0007669"/>
    <property type="project" value="UniProtKB-SubCell"/>
</dbReference>
<dbReference type="SUPFAM" id="SSF47384">
    <property type="entry name" value="Homodimeric domain of signal transducing histidine kinase"/>
    <property type="match status" value="1"/>
</dbReference>
<evidence type="ECO:0000256" key="14">
    <source>
        <dbReference type="ARBA" id="ARBA00023136"/>
    </source>
</evidence>
<keyword evidence="9" id="KW-0547">Nucleotide-binding</keyword>
<proteinExistence type="predicted"/>
<keyword evidence="13" id="KW-0902">Two-component regulatory system</keyword>
<dbReference type="InterPro" id="IPR004358">
    <property type="entry name" value="Sig_transdc_His_kin-like_C"/>
</dbReference>
<name>A0A1X7FML2_TRICW</name>
<dbReference type="FunFam" id="1.10.287.130:FF:000049">
    <property type="entry name" value="C4-dicarboxylate transport sensor protein DctB"/>
    <property type="match status" value="1"/>
</dbReference>
<dbReference type="Gene3D" id="3.30.565.10">
    <property type="entry name" value="Histidine kinase-like ATPase, C-terminal domain"/>
    <property type="match status" value="1"/>
</dbReference>
<evidence type="ECO:0000256" key="2">
    <source>
        <dbReference type="ARBA" id="ARBA00004429"/>
    </source>
</evidence>
<dbReference type="GO" id="GO:0005524">
    <property type="term" value="F:ATP binding"/>
    <property type="evidence" value="ECO:0007669"/>
    <property type="project" value="UniProtKB-KW"/>
</dbReference>
<keyword evidence="4" id="KW-1003">Cell membrane</keyword>
<keyword evidence="5" id="KW-0997">Cell inner membrane</keyword>
<dbReference type="CDD" id="cd00082">
    <property type="entry name" value="HisKA"/>
    <property type="match status" value="1"/>
</dbReference>
<dbReference type="Pfam" id="PF02518">
    <property type="entry name" value="HATPase_c"/>
    <property type="match status" value="1"/>
</dbReference>
<evidence type="ECO:0000256" key="9">
    <source>
        <dbReference type="ARBA" id="ARBA00022741"/>
    </source>
</evidence>
<evidence type="ECO:0000256" key="13">
    <source>
        <dbReference type="ARBA" id="ARBA00023012"/>
    </source>
</evidence>
<dbReference type="Gene3D" id="3.30.450.20">
    <property type="entry name" value="PAS domain"/>
    <property type="match status" value="2"/>
</dbReference>
<dbReference type="GO" id="GO:0000155">
    <property type="term" value="F:phosphorelay sensor kinase activity"/>
    <property type="evidence" value="ECO:0007669"/>
    <property type="project" value="InterPro"/>
</dbReference>
<feature type="coiled-coil region" evidence="16">
    <location>
        <begin position="446"/>
        <end position="508"/>
    </location>
</feature>
<keyword evidence="14 17" id="KW-0472">Membrane</keyword>
<evidence type="ECO:0000259" key="18">
    <source>
        <dbReference type="PROSITE" id="PS50109"/>
    </source>
</evidence>
<dbReference type="InterPro" id="IPR033479">
    <property type="entry name" value="dCache_1"/>
</dbReference>
<evidence type="ECO:0000313" key="19">
    <source>
        <dbReference type="EMBL" id="SMF55031.1"/>
    </source>
</evidence>
<evidence type="ECO:0000256" key="17">
    <source>
        <dbReference type="SAM" id="Phobius"/>
    </source>
</evidence>
<keyword evidence="7" id="KW-0808">Transferase</keyword>
<evidence type="ECO:0000256" key="5">
    <source>
        <dbReference type="ARBA" id="ARBA00022519"/>
    </source>
</evidence>
<dbReference type="SMART" id="SM00387">
    <property type="entry name" value="HATPase_c"/>
    <property type="match status" value="1"/>
</dbReference>
<evidence type="ECO:0000256" key="1">
    <source>
        <dbReference type="ARBA" id="ARBA00000085"/>
    </source>
</evidence>
<keyword evidence="8 17" id="KW-0812">Transmembrane</keyword>
<evidence type="ECO:0000313" key="20">
    <source>
        <dbReference type="Proteomes" id="UP000192911"/>
    </source>
</evidence>
<dbReference type="PROSITE" id="PS50109">
    <property type="entry name" value="HIS_KIN"/>
    <property type="match status" value="1"/>
</dbReference>
<evidence type="ECO:0000256" key="11">
    <source>
        <dbReference type="ARBA" id="ARBA00022840"/>
    </source>
</evidence>
<dbReference type="InterPro" id="IPR005467">
    <property type="entry name" value="His_kinase_dom"/>
</dbReference>
<comment type="catalytic activity">
    <reaction evidence="1">
        <text>ATP + protein L-histidine = ADP + protein N-phospho-L-histidine.</text>
        <dbReference type="EC" id="2.7.13.3"/>
    </reaction>
</comment>
<feature type="transmembrane region" description="Helical" evidence="17">
    <location>
        <begin position="421"/>
        <end position="440"/>
    </location>
</feature>
<dbReference type="PANTHER" id="PTHR43065">
    <property type="entry name" value="SENSOR HISTIDINE KINASE"/>
    <property type="match status" value="1"/>
</dbReference>
<feature type="domain" description="Histidine kinase" evidence="18">
    <location>
        <begin position="517"/>
        <end position="729"/>
    </location>
</feature>
<dbReference type="Pfam" id="PF02743">
    <property type="entry name" value="dCache_1"/>
    <property type="match status" value="1"/>
</dbReference>
<dbReference type="STRING" id="28094.SAMN06295900_11016"/>
<dbReference type="Gene3D" id="1.10.287.130">
    <property type="match status" value="1"/>
</dbReference>
<dbReference type="EC" id="2.7.13.3" evidence="3"/>
<evidence type="ECO:0000256" key="12">
    <source>
        <dbReference type="ARBA" id="ARBA00022989"/>
    </source>
</evidence>
<sequence>MGEAARKAGSFGFLNVAPAVRSARGTRVRGHVRRGMPQDLRSFDLRHTARVFAVALFSFDSPTHWTSNGRKATTMDDVASKVERQDGTAHECRYRDRCTVPCPRLEMDLADPSGLSDLDCIRSFRRRDAVVYLALTAVVAILAFVGAFRYFFTRALDELDASAARAMSLYAQRLEREIDRFGMLPLATSMNRDVVDYLRGDRSIERSDKLTSMLRSLTDSAGVLQTYVIDATNHVVASSNRGQPGSFIGRDLSYRPYVQHAKAGHVEGYYAVGTTGNTAGYYLATAVEQDGRRLGTVATKIGLDGLEQRWLGGLERRVVVVDENDVIVLSSRADWKYHVAGTLSEAQRRHLYDTQQYNRAELRPLVWQDASSPIAAKPFVRAGLPGGEHDYLVVSAMLPSLSMRLMVLADPSDARRLAAAEAGFVAVLIALIALAMHIVYEKRLTAQEQQLAREALRRAYEQLKAQFERRSAQLHVANEGLRREVAERIESERRLRSYQEELIRTENLAVIGQLSAGLAHEINQPLAAMATLSENAVRFLQRGDTETARFNLGRIVELVTRMSTLTGRLRSFARRADGDVALLPVSTSIDNAVALLSHRIKQQHVCVDIVPPLEPLYARGEAVRLEQVLVNLLSNAIEAMDSNPSPHIEIRSYRDVEHAVVEVSDNGIGLSDEVLAKLFEPFFTTKKASGLGLGLAISADIVSGFGGSLAATNRAEGGACFRLVLDARPREEECR</sequence>
<dbReference type="PANTHER" id="PTHR43065:SF46">
    <property type="entry name" value="C4-DICARBOXYLATE TRANSPORT SENSOR PROTEIN DCTB"/>
    <property type="match status" value="1"/>
</dbReference>
<dbReference type="SUPFAM" id="SSF103190">
    <property type="entry name" value="Sensory domain-like"/>
    <property type="match status" value="1"/>
</dbReference>
<evidence type="ECO:0000256" key="8">
    <source>
        <dbReference type="ARBA" id="ARBA00022692"/>
    </source>
</evidence>
<protein>
    <recommendedName>
        <fullName evidence="15">C4-dicarboxylate transport sensor protein DctB</fullName>
        <ecNumber evidence="3">2.7.13.3</ecNumber>
    </recommendedName>
</protein>
<dbReference type="SMART" id="SM00388">
    <property type="entry name" value="HisKA"/>
    <property type="match status" value="1"/>
</dbReference>
<accession>A0A1X7FML2</accession>
<keyword evidence="12 17" id="KW-1133">Transmembrane helix</keyword>
<evidence type="ECO:0000256" key="16">
    <source>
        <dbReference type="SAM" id="Coils"/>
    </source>
</evidence>
<keyword evidence="11" id="KW-0067">ATP-binding</keyword>
<dbReference type="PRINTS" id="PR00344">
    <property type="entry name" value="BCTRLSENSOR"/>
</dbReference>
<gene>
    <name evidence="19" type="ORF">SAMN06295900_11016</name>
</gene>
<reference evidence="20" key="1">
    <citation type="submission" date="2017-04" db="EMBL/GenBank/DDBJ databases">
        <authorList>
            <person name="Varghese N."/>
            <person name="Submissions S."/>
        </authorList>
    </citation>
    <scope>NUCLEOTIDE SEQUENCE [LARGE SCALE GENOMIC DNA]</scope>
    <source>
        <strain evidence="20">Ballard 720</strain>
    </source>
</reference>
<dbReference type="AlphaFoldDB" id="A0A1X7FML2"/>
<dbReference type="InterPro" id="IPR036890">
    <property type="entry name" value="HATPase_C_sf"/>
</dbReference>